<evidence type="ECO:0000256" key="1">
    <source>
        <dbReference type="ARBA" id="ARBA00004651"/>
    </source>
</evidence>
<dbReference type="NCBIfam" id="TIGR00828">
    <property type="entry name" value="EIID-AGA"/>
    <property type="match status" value="1"/>
</dbReference>
<keyword evidence="5" id="KW-0598">Phosphotransferase system</keyword>
<evidence type="ECO:0000256" key="6">
    <source>
        <dbReference type="ARBA" id="ARBA00022692"/>
    </source>
</evidence>
<gene>
    <name evidence="10" type="ORF">FD04_GL000087</name>
</gene>
<dbReference type="EMBL" id="AZEE01000001">
    <property type="protein sequence ID" value="KRK99963.1"/>
    <property type="molecule type" value="Genomic_DNA"/>
</dbReference>
<comment type="caution">
    <text evidence="10">The sequence shown here is derived from an EMBL/GenBank/DDBJ whole genome shotgun (WGS) entry which is preliminary data.</text>
</comment>
<evidence type="ECO:0000256" key="7">
    <source>
        <dbReference type="ARBA" id="ARBA00022989"/>
    </source>
</evidence>
<dbReference type="AlphaFoldDB" id="A0A0R1LWB9"/>
<keyword evidence="8 9" id="KW-0472">Membrane</keyword>
<dbReference type="GO" id="GO:0009401">
    <property type="term" value="P:phosphoenolpyruvate-dependent sugar phosphotransferase system"/>
    <property type="evidence" value="ECO:0007669"/>
    <property type="project" value="UniProtKB-KW"/>
</dbReference>
<dbReference type="Pfam" id="PF03613">
    <property type="entry name" value="EIID-AGA"/>
    <property type="match status" value="1"/>
</dbReference>
<keyword evidence="4" id="KW-0762">Sugar transport</keyword>
<feature type="transmembrane region" description="Helical" evidence="9">
    <location>
        <begin position="259"/>
        <end position="280"/>
    </location>
</feature>
<comment type="subcellular location">
    <subcellularLocation>
        <location evidence="1">Cell membrane</location>
        <topology evidence="1">Multi-pass membrane protein</topology>
    </subcellularLocation>
</comment>
<dbReference type="PROSITE" id="PS51108">
    <property type="entry name" value="PTS_EIID"/>
    <property type="match status" value="1"/>
</dbReference>
<accession>A0A0R1LWB9</accession>
<name>A0A0R1LWB9_9LACO</name>
<evidence type="ECO:0000256" key="9">
    <source>
        <dbReference type="SAM" id="Phobius"/>
    </source>
</evidence>
<protein>
    <submittedName>
        <fullName evidence="10">Mannose-specific PTS system component IID</fullName>
    </submittedName>
</protein>
<evidence type="ECO:0000256" key="5">
    <source>
        <dbReference type="ARBA" id="ARBA00022683"/>
    </source>
</evidence>
<dbReference type="PATRIC" id="fig|1423776.4.peg.86"/>
<evidence type="ECO:0000256" key="4">
    <source>
        <dbReference type="ARBA" id="ARBA00022597"/>
    </source>
</evidence>
<feature type="transmembrane region" description="Helical" evidence="9">
    <location>
        <begin position="235"/>
        <end position="252"/>
    </location>
</feature>
<evidence type="ECO:0000256" key="3">
    <source>
        <dbReference type="ARBA" id="ARBA00022475"/>
    </source>
</evidence>
<keyword evidence="6 9" id="KW-0812">Transmembrane</keyword>
<reference evidence="10 11" key="1">
    <citation type="journal article" date="2015" name="Genome Announc.">
        <title>Expanding the biotechnology potential of lactobacilli through comparative genomics of 213 strains and associated genera.</title>
        <authorList>
            <person name="Sun Z."/>
            <person name="Harris H.M."/>
            <person name="McCann A."/>
            <person name="Guo C."/>
            <person name="Argimon S."/>
            <person name="Zhang W."/>
            <person name="Yang X."/>
            <person name="Jeffery I.B."/>
            <person name="Cooney J.C."/>
            <person name="Kagawa T.F."/>
            <person name="Liu W."/>
            <person name="Song Y."/>
            <person name="Salvetti E."/>
            <person name="Wrobel A."/>
            <person name="Rasinkangas P."/>
            <person name="Parkhill J."/>
            <person name="Rea M.C."/>
            <person name="O'Sullivan O."/>
            <person name="Ritari J."/>
            <person name="Douillard F.P."/>
            <person name="Paul Ross R."/>
            <person name="Yang R."/>
            <person name="Briner A.E."/>
            <person name="Felis G.E."/>
            <person name="de Vos W.M."/>
            <person name="Barrangou R."/>
            <person name="Klaenhammer T.R."/>
            <person name="Caufield P.W."/>
            <person name="Cui Y."/>
            <person name="Zhang H."/>
            <person name="O'Toole P.W."/>
        </authorList>
    </citation>
    <scope>NUCLEOTIDE SEQUENCE [LARGE SCALE GENOMIC DNA]</scope>
    <source>
        <strain evidence="10 11">DSM 19909</strain>
    </source>
</reference>
<proteinExistence type="predicted"/>
<keyword evidence="7 9" id="KW-1133">Transmembrane helix</keyword>
<dbReference type="InterPro" id="IPR050303">
    <property type="entry name" value="GatZ_KbaZ_carbometab"/>
</dbReference>
<dbReference type="PANTHER" id="PTHR32502">
    <property type="entry name" value="N-ACETYLGALACTOSAMINE PERMEASE II COMPONENT-RELATED"/>
    <property type="match status" value="1"/>
</dbReference>
<evidence type="ECO:0000256" key="8">
    <source>
        <dbReference type="ARBA" id="ARBA00023136"/>
    </source>
</evidence>
<dbReference type="InterPro" id="IPR004704">
    <property type="entry name" value="PTS_IID_man"/>
</dbReference>
<keyword evidence="2" id="KW-0813">Transport</keyword>
<dbReference type="PANTHER" id="PTHR32502:SF5">
    <property type="entry name" value="N-ACETYLGALACTOSAMINE PERMEASE IID COMPONENT-RELATED"/>
    <property type="match status" value="1"/>
</dbReference>
<dbReference type="Proteomes" id="UP000051160">
    <property type="component" value="Unassembled WGS sequence"/>
</dbReference>
<keyword evidence="11" id="KW-1185">Reference proteome</keyword>
<dbReference type="OrthoDB" id="9795582at2"/>
<dbReference type="GO" id="GO:0005886">
    <property type="term" value="C:plasma membrane"/>
    <property type="evidence" value="ECO:0007669"/>
    <property type="project" value="UniProtKB-SubCell"/>
</dbReference>
<evidence type="ECO:0000313" key="10">
    <source>
        <dbReference type="EMBL" id="KRK99963.1"/>
    </source>
</evidence>
<organism evidence="10 11">
    <name type="scientific">Secundilactobacillus odoratitofui DSM 19909 = JCM 15043</name>
    <dbReference type="NCBI Taxonomy" id="1423776"/>
    <lineage>
        <taxon>Bacteria</taxon>
        <taxon>Bacillati</taxon>
        <taxon>Bacillota</taxon>
        <taxon>Bacilli</taxon>
        <taxon>Lactobacillales</taxon>
        <taxon>Lactobacillaceae</taxon>
        <taxon>Secundilactobacillus</taxon>
    </lineage>
</organism>
<evidence type="ECO:0000256" key="2">
    <source>
        <dbReference type="ARBA" id="ARBA00022448"/>
    </source>
</evidence>
<dbReference type="RefSeq" id="WP_056946245.1">
    <property type="nucleotide sequence ID" value="NZ_AZEE01000001.1"/>
</dbReference>
<keyword evidence="3" id="KW-1003">Cell membrane</keyword>
<evidence type="ECO:0000313" key="11">
    <source>
        <dbReference type="Proteomes" id="UP000051160"/>
    </source>
</evidence>
<dbReference type="STRING" id="1423776.FD04_GL000087"/>
<sequence>MTSANNQMPKTLTRPDLFRLFWRSSFEQGSWNYERMQNLGFVYVMMPAIKRLYDTPEDQRAAVLRHLGFFNTMPYMQSTITGVVANMEVQRANGSQLDDQAINNVKVGMMGPLAGVGDPIWWGTFRPVLAAFAAGLAQGKASLIGPLLFFFGWNIARLTFRWQSQKVGYSLGVTITTKTGNLLPKLTQGASILGMFVMGAVIPRWTSIEMPTVIARVHAHDQLEQLTLQNVCDRILPGLVPVLLTLICLWLIRKRVNPIWLMLGILVLSIFGYSIGLLGVK</sequence>